<name>A0ABV6B0D4_9DEIO</name>
<proteinExistence type="predicted"/>
<feature type="transmembrane region" description="Helical" evidence="1">
    <location>
        <begin position="51"/>
        <end position="72"/>
    </location>
</feature>
<keyword evidence="1" id="KW-0812">Transmembrane</keyword>
<gene>
    <name evidence="2" type="ORF">ACFFLM_12160</name>
</gene>
<evidence type="ECO:0000313" key="2">
    <source>
        <dbReference type="EMBL" id="MFB9992722.1"/>
    </source>
</evidence>
<keyword evidence="1" id="KW-1133">Transmembrane helix</keyword>
<keyword evidence="1" id="KW-0472">Membrane</keyword>
<organism evidence="2 3">
    <name type="scientific">Deinococcus oregonensis</name>
    <dbReference type="NCBI Taxonomy" id="1805970"/>
    <lineage>
        <taxon>Bacteria</taxon>
        <taxon>Thermotogati</taxon>
        <taxon>Deinococcota</taxon>
        <taxon>Deinococci</taxon>
        <taxon>Deinococcales</taxon>
        <taxon>Deinococcaceae</taxon>
        <taxon>Deinococcus</taxon>
    </lineage>
</organism>
<dbReference type="EMBL" id="JBHLYR010000038">
    <property type="protein sequence ID" value="MFB9992722.1"/>
    <property type="molecule type" value="Genomic_DNA"/>
</dbReference>
<comment type="caution">
    <text evidence="2">The sequence shown here is derived from an EMBL/GenBank/DDBJ whole genome shotgun (WGS) entry which is preliminary data.</text>
</comment>
<evidence type="ECO:0000256" key="1">
    <source>
        <dbReference type="SAM" id="Phobius"/>
    </source>
</evidence>
<keyword evidence="3" id="KW-1185">Reference proteome</keyword>
<protein>
    <submittedName>
        <fullName evidence="2">Uncharacterized protein</fullName>
    </submittedName>
</protein>
<evidence type="ECO:0000313" key="3">
    <source>
        <dbReference type="Proteomes" id="UP001589733"/>
    </source>
</evidence>
<reference evidence="2 3" key="1">
    <citation type="submission" date="2024-09" db="EMBL/GenBank/DDBJ databases">
        <authorList>
            <person name="Sun Q."/>
            <person name="Mori K."/>
        </authorList>
    </citation>
    <scope>NUCLEOTIDE SEQUENCE [LARGE SCALE GENOMIC DNA]</scope>
    <source>
        <strain evidence="2 3">JCM 13503</strain>
    </source>
</reference>
<dbReference type="RefSeq" id="WP_380010169.1">
    <property type="nucleotide sequence ID" value="NZ_JBHLYR010000038.1"/>
</dbReference>
<accession>A0ABV6B0D4</accession>
<sequence length="157" mass="17111">MNAPQGSEKSGDQVKINMCGTAEKAVSNQHETKGAYALSMTDEKAPVGRELTLALLGFLVLLHLLTTLSPLLSHQKPQIFHITNPIFSVLFAYRTSQGELLAKLFLVGLTFFYALFEISNQTSWSLSIGGLHLLGGIRLLALPQVNASLKFAKTQEP</sequence>
<dbReference type="Proteomes" id="UP001589733">
    <property type="component" value="Unassembled WGS sequence"/>
</dbReference>